<dbReference type="SUPFAM" id="SSF55961">
    <property type="entry name" value="Bet v1-like"/>
    <property type="match status" value="1"/>
</dbReference>
<protein>
    <submittedName>
        <fullName evidence="1">SRPBCC family protein</fullName>
    </submittedName>
</protein>
<dbReference type="Gene3D" id="3.30.530.20">
    <property type="match status" value="1"/>
</dbReference>
<dbReference type="InterPro" id="IPR019587">
    <property type="entry name" value="Polyketide_cyclase/dehydratase"/>
</dbReference>
<reference evidence="1" key="1">
    <citation type="submission" date="2020-12" db="EMBL/GenBank/DDBJ databases">
        <title>Prauserella sp. ASG 168, a novel actinomycete isolated from cave rock.</title>
        <authorList>
            <person name="Suriyachadkun C."/>
        </authorList>
    </citation>
    <scope>NUCLEOTIDE SEQUENCE</scope>
    <source>
        <strain evidence="1">ASG 168</strain>
    </source>
</reference>
<sequence length="144" mass="15819">MDIEVHRVIALPLRRVAAYAMDWRNDAVWTRGITRAELTVEAPGGGFGVGAEVRRSASFLGRRIDYVLRVLTHDPPDLLDMSSVAGPFAMRVTYRFAERPAGTLASIRVRSDASRFSGLTGALLTPLVRRAVAGDLRELEAKAR</sequence>
<proteinExistence type="predicted"/>
<organism evidence="1 2">
    <name type="scientific">Prauserella cavernicola</name>
    <dbReference type="NCBI Taxonomy" id="2800127"/>
    <lineage>
        <taxon>Bacteria</taxon>
        <taxon>Bacillati</taxon>
        <taxon>Actinomycetota</taxon>
        <taxon>Actinomycetes</taxon>
        <taxon>Pseudonocardiales</taxon>
        <taxon>Pseudonocardiaceae</taxon>
        <taxon>Prauserella</taxon>
    </lineage>
</organism>
<dbReference type="Pfam" id="PF10604">
    <property type="entry name" value="Polyketide_cyc2"/>
    <property type="match status" value="1"/>
</dbReference>
<dbReference type="Proteomes" id="UP000635245">
    <property type="component" value="Unassembled WGS sequence"/>
</dbReference>
<accession>A0A934QR79</accession>
<dbReference type="InterPro" id="IPR023393">
    <property type="entry name" value="START-like_dom_sf"/>
</dbReference>
<dbReference type="AlphaFoldDB" id="A0A934QR79"/>
<gene>
    <name evidence="1" type="ORF">JHE00_09895</name>
</gene>
<name>A0A934QR79_9PSEU</name>
<dbReference type="EMBL" id="JAENJH010000002">
    <property type="protein sequence ID" value="MBK1784638.1"/>
    <property type="molecule type" value="Genomic_DNA"/>
</dbReference>
<keyword evidence="2" id="KW-1185">Reference proteome</keyword>
<evidence type="ECO:0000313" key="2">
    <source>
        <dbReference type="Proteomes" id="UP000635245"/>
    </source>
</evidence>
<evidence type="ECO:0000313" key="1">
    <source>
        <dbReference type="EMBL" id="MBK1784638.1"/>
    </source>
</evidence>
<comment type="caution">
    <text evidence="1">The sequence shown here is derived from an EMBL/GenBank/DDBJ whole genome shotgun (WGS) entry which is preliminary data.</text>
</comment>
<dbReference type="RefSeq" id="WP_200317188.1">
    <property type="nucleotide sequence ID" value="NZ_JAENJH010000002.1"/>
</dbReference>